<evidence type="ECO:0000256" key="3">
    <source>
        <dbReference type="ARBA" id="ARBA00015325"/>
    </source>
</evidence>
<dbReference type="InterPro" id="IPR001708">
    <property type="entry name" value="YidC/ALB3/OXA1/COX18"/>
</dbReference>
<accession>A0A444VUJ4</accession>
<dbReference type="RefSeq" id="WP_129748425.1">
    <property type="nucleotide sequence ID" value="NZ_JUIV01000017.1"/>
</dbReference>
<feature type="domain" description="Membrane insertase YidC/Oxa/ALB C-terminal" evidence="14">
    <location>
        <begin position="387"/>
        <end position="589"/>
    </location>
</feature>
<evidence type="ECO:0000256" key="2">
    <source>
        <dbReference type="ARBA" id="ARBA00010527"/>
    </source>
</evidence>
<dbReference type="NCBIfam" id="NF002359">
    <property type="entry name" value="PRK01318.2-6"/>
    <property type="match status" value="1"/>
</dbReference>
<dbReference type="GO" id="GO:0032977">
    <property type="term" value="F:membrane insertase activity"/>
    <property type="evidence" value="ECO:0007669"/>
    <property type="project" value="InterPro"/>
</dbReference>
<gene>
    <name evidence="13" type="primary">yidC</name>
    <name evidence="16" type="ORF">NU08_3670</name>
</gene>
<dbReference type="PANTHER" id="PTHR12428:SF65">
    <property type="entry name" value="CYTOCHROME C OXIDASE ASSEMBLY PROTEIN COX18, MITOCHONDRIAL"/>
    <property type="match status" value="1"/>
</dbReference>
<evidence type="ECO:0000313" key="17">
    <source>
        <dbReference type="Proteomes" id="UP000290433"/>
    </source>
</evidence>
<comment type="function">
    <text evidence="13">Required for the insertion and/or proper folding and/or complex formation of integral membrane proteins into the membrane. Involved in integration of membrane proteins that insert both dependently and independently of the Sec translocase complex, as well as at least some lipoproteins. Aids folding of multispanning membrane proteins.</text>
</comment>
<feature type="transmembrane region" description="Helical" evidence="13">
    <location>
        <begin position="508"/>
        <end position="526"/>
    </location>
</feature>
<keyword evidence="7 13" id="KW-0653">Protein transport</keyword>
<dbReference type="EMBL" id="JUIV01000017">
    <property type="protein sequence ID" value="RYJ37317.1"/>
    <property type="molecule type" value="Genomic_DNA"/>
</dbReference>
<organism evidence="16 17">
    <name type="scientific">Flavobacterium anhuiense</name>
    <dbReference type="NCBI Taxonomy" id="459526"/>
    <lineage>
        <taxon>Bacteria</taxon>
        <taxon>Pseudomonadati</taxon>
        <taxon>Bacteroidota</taxon>
        <taxon>Flavobacteriia</taxon>
        <taxon>Flavobacteriales</taxon>
        <taxon>Flavobacteriaceae</taxon>
        <taxon>Flavobacterium</taxon>
    </lineage>
</organism>
<evidence type="ECO:0000256" key="13">
    <source>
        <dbReference type="HAMAP-Rule" id="MF_01810"/>
    </source>
</evidence>
<dbReference type="Pfam" id="PF02096">
    <property type="entry name" value="60KD_IMP"/>
    <property type="match status" value="1"/>
</dbReference>
<feature type="transmembrane region" description="Helical" evidence="13">
    <location>
        <begin position="355"/>
        <end position="378"/>
    </location>
</feature>
<comment type="similarity">
    <text evidence="2 13">Belongs to the OXA1/ALB3/YidC family. Type 1 subfamily.</text>
</comment>
<keyword evidence="9 13" id="KW-0472">Membrane</keyword>
<dbReference type="InterPro" id="IPR019998">
    <property type="entry name" value="Membr_insert_YidC"/>
</dbReference>
<feature type="transmembrane region" description="Helical" evidence="13">
    <location>
        <begin position="384"/>
        <end position="406"/>
    </location>
</feature>
<evidence type="ECO:0000256" key="1">
    <source>
        <dbReference type="ARBA" id="ARBA00004429"/>
    </source>
</evidence>
<dbReference type="OrthoDB" id="9780552at2"/>
<name>A0A444VUJ4_9FLAO</name>
<keyword evidence="4 13" id="KW-0813">Transport</keyword>
<dbReference type="PANTHER" id="PTHR12428">
    <property type="entry name" value="OXA1"/>
    <property type="match status" value="1"/>
</dbReference>
<comment type="subcellular location">
    <subcellularLocation>
        <location evidence="1">Cell inner membrane</location>
        <topology evidence="1">Multi-pass membrane protein</topology>
    </subcellularLocation>
    <subcellularLocation>
        <location evidence="13">Cell membrane</location>
        <topology evidence="13">Multi-pass membrane protein</topology>
    </subcellularLocation>
</comment>
<evidence type="ECO:0000259" key="15">
    <source>
        <dbReference type="Pfam" id="PF14849"/>
    </source>
</evidence>
<evidence type="ECO:0000256" key="11">
    <source>
        <dbReference type="ARBA" id="ARBA00033245"/>
    </source>
</evidence>
<evidence type="ECO:0000256" key="7">
    <source>
        <dbReference type="ARBA" id="ARBA00022927"/>
    </source>
</evidence>
<proteinExistence type="inferred from homology"/>
<dbReference type="Pfam" id="PF14849">
    <property type="entry name" value="YidC_periplas"/>
    <property type="match status" value="1"/>
</dbReference>
<dbReference type="HAMAP" id="MF_01810">
    <property type="entry name" value="YidC_type1"/>
    <property type="match status" value="1"/>
</dbReference>
<feature type="transmembrane region" description="Helical" evidence="13">
    <location>
        <begin position="547"/>
        <end position="566"/>
    </location>
</feature>
<evidence type="ECO:0000256" key="12">
    <source>
        <dbReference type="ARBA" id="ARBA00033342"/>
    </source>
</evidence>
<sequence length="640" mass="72728">MEEKKLDLNSIIGFVLIFGILIWIVYQNQPSEKEIAAEKAKKELVAKQEAQAKADKAKTASLPAAAVTPGDTVQLAQLQKTLGGFAYSATLPSAKEAFTTIENEKLRLKIANKGGYIVEATLKEFEKFKKGSGELVELIKNNNSNLNLQLLTTDNRTLNSKDLYFEPTLEKIGTDQVLSMRLKASANEFLEYKYILKPNDYLVGFDIRSQGLNRVLNSAKPVDLQWDLKTYRNEKSVSYENRFAQIDYKYEESKYNNVSQHGQGKEETPTKVSFVAFKQHFFATILSTEKPFETSKLQSDDLVKDEKIDTVFTKQFRANLPLAFTNGEIDYKMNLYMGPVDYKTLKAYDKNFDKIIPLGWGIFGWINKFIFVPLFGFLSSTIGLSLGIAIIVFTIIIKLAMSPITYKSFLSQAKMKVLRPDIAELGEKFKKDPMKKQQETMKLYNKAGVNPMAGCIPALIQLPFMYASFQFFPAAFELRQKSFLWADDLSSFDSIVKLPFNIPMYGDHISLFPILAAIAIFFYMKMTSGDQQMAAPQQEGMPDMAKMMKIMIYVSPLMMLIFFNSYGAGLSLYNFISNLITIGIMFVIKNYIVDSDKIHAQIQENKQREPKKPSKFQQRLQEVMEQQEAAKAAQANKKKK</sequence>
<evidence type="ECO:0000256" key="6">
    <source>
        <dbReference type="ARBA" id="ARBA00022692"/>
    </source>
</evidence>
<evidence type="ECO:0000256" key="4">
    <source>
        <dbReference type="ARBA" id="ARBA00022448"/>
    </source>
</evidence>
<dbReference type="Gene3D" id="2.70.98.90">
    <property type="match status" value="1"/>
</dbReference>
<dbReference type="NCBIfam" id="NF002356">
    <property type="entry name" value="PRK01318.2-3"/>
    <property type="match status" value="1"/>
</dbReference>
<comment type="subunit">
    <text evidence="13">Interacts with the Sec translocase complex via SecD. Specifically interacts with transmembrane segments of nascent integral membrane proteins during membrane integration.</text>
</comment>
<dbReference type="GO" id="GO:0051205">
    <property type="term" value="P:protein insertion into membrane"/>
    <property type="evidence" value="ECO:0007669"/>
    <property type="project" value="TreeGrafter"/>
</dbReference>
<reference evidence="16 17" key="1">
    <citation type="submission" date="2014-12" db="EMBL/GenBank/DDBJ databases">
        <title>Genome sequence of Flavobacterium anhuiense RCM74.</title>
        <authorList>
            <person name="Kim J.F."/>
            <person name="Song J.Y."/>
            <person name="Kwak M.-J."/>
            <person name="Lee S.-W."/>
        </authorList>
    </citation>
    <scope>NUCLEOTIDE SEQUENCE [LARGE SCALE GENOMIC DNA]</scope>
    <source>
        <strain evidence="16 17">RCM74</strain>
    </source>
</reference>
<evidence type="ECO:0000256" key="10">
    <source>
        <dbReference type="ARBA" id="ARBA00023186"/>
    </source>
</evidence>
<evidence type="ECO:0000259" key="14">
    <source>
        <dbReference type="Pfam" id="PF02096"/>
    </source>
</evidence>
<dbReference type="NCBIfam" id="TIGR03592">
    <property type="entry name" value="yidC_oxa1_cterm"/>
    <property type="match status" value="1"/>
</dbReference>
<dbReference type="InterPro" id="IPR028053">
    <property type="entry name" value="Membr_insert_YidC_N"/>
</dbReference>
<feature type="domain" description="Membrane insertase YidC N-terminal" evidence="15">
    <location>
        <begin position="100"/>
        <end position="371"/>
    </location>
</feature>
<feature type="transmembrane region" description="Helical" evidence="13">
    <location>
        <begin position="443"/>
        <end position="466"/>
    </location>
</feature>
<keyword evidence="5 13" id="KW-1003">Cell membrane</keyword>
<dbReference type="GO" id="GO:0015031">
    <property type="term" value="P:protein transport"/>
    <property type="evidence" value="ECO:0007669"/>
    <property type="project" value="UniProtKB-KW"/>
</dbReference>
<protein>
    <recommendedName>
        <fullName evidence="3 13">Membrane protein insertase YidC</fullName>
    </recommendedName>
    <alternativeName>
        <fullName evidence="12 13">Foldase YidC</fullName>
    </alternativeName>
    <alternativeName>
        <fullName evidence="11 13">Membrane integrase YidC</fullName>
    </alternativeName>
    <alternativeName>
        <fullName evidence="13">Membrane protein YidC</fullName>
    </alternativeName>
</protein>
<dbReference type="InterPro" id="IPR038221">
    <property type="entry name" value="YidC_periplasmic_sf"/>
</dbReference>
<feature type="transmembrane region" description="Helical" evidence="13">
    <location>
        <begin position="572"/>
        <end position="592"/>
    </location>
</feature>
<keyword evidence="8 13" id="KW-1133">Transmembrane helix</keyword>
<evidence type="ECO:0000256" key="5">
    <source>
        <dbReference type="ARBA" id="ARBA00022475"/>
    </source>
</evidence>
<evidence type="ECO:0000313" key="16">
    <source>
        <dbReference type="EMBL" id="RYJ37317.1"/>
    </source>
</evidence>
<dbReference type="NCBIfam" id="TIGR03593">
    <property type="entry name" value="yidC_nterm"/>
    <property type="match status" value="1"/>
</dbReference>
<evidence type="ECO:0000256" key="8">
    <source>
        <dbReference type="ARBA" id="ARBA00022989"/>
    </source>
</evidence>
<comment type="caution">
    <text evidence="16">The sequence shown here is derived from an EMBL/GenBank/DDBJ whole genome shotgun (WGS) entry which is preliminary data.</text>
</comment>
<dbReference type="PRINTS" id="PR00701">
    <property type="entry name" value="60KDINNERMP"/>
</dbReference>
<dbReference type="InterPro" id="IPR047196">
    <property type="entry name" value="YidC_ALB_C"/>
</dbReference>
<keyword evidence="10 13" id="KW-0143">Chaperone</keyword>
<dbReference type="AlphaFoldDB" id="A0A444VUJ4"/>
<dbReference type="CDD" id="cd20070">
    <property type="entry name" value="5TM_YidC_Alb3"/>
    <property type="match status" value="1"/>
</dbReference>
<dbReference type="GO" id="GO:0005886">
    <property type="term" value="C:plasma membrane"/>
    <property type="evidence" value="ECO:0007669"/>
    <property type="project" value="UniProtKB-SubCell"/>
</dbReference>
<evidence type="ECO:0000256" key="9">
    <source>
        <dbReference type="ARBA" id="ARBA00023136"/>
    </source>
</evidence>
<keyword evidence="6 13" id="KW-0812">Transmembrane</keyword>
<dbReference type="CDD" id="cd19961">
    <property type="entry name" value="EcYidC-like_peri"/>
    <property type="match status" value="1"/>
</dbReference>
<dbReference type="InterPro" id="IPR028055">
    <property type="entry name" value="YidC/Oxa/ALB_C"/>
</dbReference>
<feature type="transmembrane region" description="Helical" evidence="13">
    <location>
        <begin position="6"/>
        <end position="26"/>
    </location>
</feature>
<dbReference type="Proteomes" id="UP000290433">
    <property type="component" value="Unassembled WGS sequence"/>
</dbReference>